<feature type="domain" description="MurNAc-LAA" evidence="10">
    <location>
        <begin position="250"/>
        <end position="399"/>
    </location>
</feature>
<dbReference type="InterPro" id="IPR049745">
    <property type="entry name" value="AmiC"/>
</dbReference>
<dbReference type="SUPFAM" id="SSF53187">
    <property type="entry name" value="Zn-dependent exopeptidases"/>
    <property type="match status" value="1"/>
</dbReference>
<dbReference type="CDD" id="cd02696">
    <property type="entry name" value="MurNAc-LAA"/>
    <property type="match status" value="1"/>
</dbReference>
<sequence length="430" mass="47627">MPNLNHNLGCRRLLQGAAASWLLSVSHVGFAASSHVIAVRVWPSSTYTRITLESNVALKYQQFVLTNPDRVVVDIAGVHLNSVLNGIASQVHADDPYLKQARVGQFDQHTVRLVLELKHSVSPHIFSLAPVPEYRHRLVLDLYPTKGGSGTEYDPLLALLEDYNKGVLDRTLPAEAAQAGNAGRDRPIIIMLDPGHGGEDLDAIGMLKTREKDIVLQIARKLSALIKREPAMKVFMTRNDDVFIPLKVRVAKARKQRADLFVSIHGDAFTSRAARGSSVFALSTKGATSSAAKFLAQTQNASDQIGGVSKSGDRYLDHTLFDLVQTATINDSLKFGNEVLNRMGKINRLHKNRVEQAGFAVLKAPDIPSILVETAFISNLEEERRLRTHHFQQLQQQVAEYVWRGSRRTLLTAVHWRVDNGGVVCGWGRF</sequence>
<dbReference type="InterPro" id="IPR050695">
    <property type="entry name" value="N-acetylmuramoyl_amidase_3"/>
</dbReference>
<name>A0A068RC83_9GAMM</name>
<dbReference type="SMART" id="SM00646">
    <property type="entry name" value="Ami_3"/>
    <property type="match status" value="1"/>
</dbReference>
<evidence type="ECO:0000256" key="3">
    <source>
        <dbReference type="ARBA" id="ARBA00010860"/>
    </source>
</evidence>
<dbReference type="GO" id="GO:0071555">
    <property type="term" value="P:cell wall organization"/>
    <property type="evidence" value="ECO:0007669"/>
    <property type="project" value="UniProtKB-KW"/>
</dbReference>
<keyword evidence="7" id="KW-0378">Hydrolase</keyword>
<proteinExistence type="inferred from homology"/>
<evidence type="ECO:0000256" key="2">
    <source>
        <dbReference type="ARBA" id="ARBA00004418"/>
    </source>
</evidence>
<dbReference type="Gene3D" id="3.40.630.40">
    <property type="entry name" value="Zn-dependent exopeptidases"/>
    <property type="match status" value="1"/>
</dbReference>
<evidence type="ECO:0000256" key="7">
    <source>
        <dbReference type="ARBA" id="ARBA00022801"/>
    </source>
</evidence>
<dbReference type="PANTHER" id="PTHR30404">
    <property type="entry name" value="N-ACETYLMURAMOYL-L-ALANINE AMIDASE"/>
    <property type="match status" value="1"/>
</dbReference>
<evidence type="ECO:0000256" key="1">
    <source>
        <dbReference type="ARBA" id="ARBA00001561"/>
    </source>
</evidence>
<evidence type="ECO:0000259" key="10">
    <source>
        <dbReference type="SMART" id="SM00646"/>
    </source>
</evidence>
<evidence type="ECO:0000256" key="6">
    <source>
        <dbReference type="ARBA" id="ARBA00022764"/>
    </source>
</evidence>
<dbReference type="PANTHER" id="PTHR30404:SF0">
    <property type="entry name" value="N-ACETYLMURAMOYL-L-ALANINE AMIDASE AMIC"/>
    <property type="match status" value="1"/>
</dbReference>
<dbReference type="Pfam" id="PF01520">
    <property type="entry name" value="Amidase_3"/>
    <property type="match status" value="1"/>
</dbReference>
<dbReference type="EMBL" id="FR904235">
    <property type="protein sequence ID" value="CDG48264.1"/>
    <property type="molecule type" value="Genomic_DNA"/>
</dbReference>
<reference evidence="11" key="2">
    <citation type="journal article" date="2014" name="Genome Biol. Evol.">
        <title>Settling down: the genome of Serratia symbiotica from the aphid Cinara tujafilina zooms in on the process of accommodation to a cooperative intracellular life.</title>
        <authorList>
            <person name="Manzano-Marin A."/>
            <person name="Latorre A."/>
        </authorList>
    </citation>
    <scope>NUCLEOTIDE SEQUENCE</scope>
    <source>
        <strain evidence="11">SCt-VLC</strain>
    </source>
</reference>
<dbReference type="InterPro" id="IPR002508">
    <property type="entry name" value="MurNAc-LAA_cat"/>
</dbReference>
<dbReference type="Pfam" id="PF11741">
    <property type="entry name" value="AMIN"/>
    <property type="match status" value="1"/>
</dbReference>
<evidence type="ECO:0000256" key="8">
    <source>
        <dbReference type="ARBA" id="ARBA00023316"/>
    </source>
</evidence>
<comment type="similarity">
    <text evidence="3">Belongs to the N-acetylmuramoyl-L-alanine amidase 3 family.</text>
</comment>
<dbReference type="AlphaFoldDB" id="A0A068RC83"/>
<dbReference type="GO" id="GO:0009253">
    <property type="term" value="P:peptidoglycan catabolic process"/>
    <property type="evidence" value="ECO:0007669"/>
    <property type="project" value="InterPro"/>
</dbReference>
<dbReference type="NCBIfam" id="NF038267">
    <property type="entry name" value="amidase_AmiC"/>
    <property type="match status" value="1"/>
</dbReference>
<dbReference type="FunFam" id="2.60.40.3500:FF:000001">
    <property type="entry name" value="N-acetylmuramoyl-L-alanine amidase"/>
    <property type="match status" value="1"/>
</dbReference>
<evidence type="ECO:0000256" key="5">
    <source>
        <dbReference type="ARBA" id="ARBA00022729"/>
    </source>
</evidence>
<gene>
    <name evidence="11" type="primary">amiC</name>
    <name evidence="11" type="ORF">SCTVLC_1565</name>
</gene>
<evidence type="ECO:0000256" key="4">
    <source>
        <dbReference type="ARBA" id="ARBA00011901"/>
    </source>
</evidence>
<keyword evidence="8" id="KW-0961">Cell wall biogenesis/degradation</keyword>
<accession>A0A068RC83</accession>
<comment type="subcellular location">
    <subcellularLocation>
        <location evidence="2">Periplasm</location>
    </subcellularLocation>
</comment>
<evidence type="ECO:0000313" key="11">
    <source>
        <dbReference type="EMBL" id="CDG48264.1"/>
    </source>
</evidence>
<dbReference type="FunFam" id="3.40.630.40:FF:000001">
    <property type="entry name" value="N-acetylmuramoyl-L-alanine amidase"/>
    <property type="match status" value="1"/>
</dbReference>
<reference evidence="11" key="1">
    <citation type="submission" date="2013-06" db="EMBL/GenBank/DDBJ databases">
        <authorList>
            <person name="Mazano-Marin A."/>
        </authorList>
    </citation>
    <scope>NUCLEOTIDE SEQUENCE</scope>
    <source>
        <strain evidence="11">SCt-VLC</strain>
    </source>
</reference>
<evidence type="ECO:0000256" key="9">
    <source>
        <dbReference type="ARBA" id="ARBA00074581"/>
    </source>
</evidence>
<dbReference type="GO" id="GO:0008745">
    <property type="term" value="F:N-acetylmuramoyl-L-alanine amidase activity"/>
    <property type="evidence" value="ECO:0007669"/>
    <property type="project" value="UniProtKB-EC"/>
</dbReference>
<keyword evidence="6" id="KW-0574">Periplasm</keyword>
<protein>
    <recommendedName>
        <fullName evidence="9">N-acetylmuramoyl-L-alanine amidase AmiC</fullName>
        <ecNumber evidence="4">3.5.1.28</ecNumber>
    </recommendedName>
</protein>
<keyword evidence="5" id="KW-0732">Signal</keyword>
<dbReference type="Gene3D" id="2.60.40.3500">
    <property type="match status" value="1"/>
</dbReference>
<dbReference type="GO" id="GO:0030288">
    <property type="term" value="C:outer membrane-bounded periplasmic space"/>
    <property type="evidence" value="ECO:0007669"/>
    <property type="project" value="TreeGrafter"/>
</dbReference>
<dbReference type="EC" id="3.5.1.28" evidence="4"/>
<dbReference type="InterPro" id="IPR021731">
    <property type="entry name" value="AMIN_dom"/>
</dbReference>
<comment type="catalytic activity">
    <reaction evidence="1">
        <text>Hydrolyzes the link between N-acetylmuramoyl residues and L-amino acid residues in certain cell-wall glycopeptides.</text>
        <dbReference type="EC" id="3.5.1.28"/>
    </reaction>
</comment>
<organism evidence="11">
    <name type="scientific">Serratia symbiotica SCt-VLC</name>
    <dbReference type="NCBI Taxonomy" id="1347341"/>
    <lineage>
        <taxon>Bacteria</taxon>
        <taxon>Pseudomonadati</taxon>
        <taxon>Pseudomonadota</taxon>
        <taxon>Gammaproteobacteria</taxon>
        <taxon>Enterobacterales</taxon>
        <taxon>Yersiniaceae</taxon>
        <taxon>Serratia</taxon>
        <taxon>Serratia symbiotica</taxon>
    </lineage>
</organism>